<evidence type="ECO:0000313" key="2">
    <source>
        <dbReference type="Proteomes" id="UP000094769"/>
    </source>
</evidence>
<keyword evidence="2" id="KW-1185">Reference proteome</keyword>
<organism evidence="1 2">
    <name type="scientific">Candidatus Thiodiazotropha endolucinida</name>
    <dbReference type="NCBI Taxonomy" id="1655433"/>
    <lineage>
        <taxon>Bacteria</taxon>
        <taxon>Pseudomonadati</taxon>
        <taxon>Pseudomonadota</taxon>
        <taxon>Gammaproteobacteria</taxon>
        <taxon>Chromatiales</taxon>
        <taxon>Sedimenticolaceae</taxon>
        <taxon>Candidatus Thiodiazotropha</taxon>
    </lineage>
</organism>
<proteinExistence type="predicted"/>
<comment type="caution">
    <text evidence="1">The sequence shown here is derived from an EMBL/GenBank/DDBJ whole genome shotgun (WGS) entry which is preliminary data.</text>
</comment>
<evidence type="ECO:0000313" key="1">
    <source>
        <dbReference type="EMBL" id="ODJ89626.1"/>
    </source>
</evidence>
<sequence length="72" mass="8308">MEILPKRIYEILKEKGVSSILHANSVENACLFLRNRCLMSRETIEKRTCNQGCGCLDSYRNGKPEPEKMFTL</sequence>
<dbReference type="Proteomes" id="UP000094769">
    <property type="component" value="Unassembled WGS sequence"/>
</dbReference>
<reference evidence="1 2" key="1">
    <citation type="submission" date="2016-06" db="EMBL/GenBank/DDBJ databases">
        <title>Genome sequence of endosymbiont of Candidatus Endolucinida thiodiazotropha.</title>
        <authorList>
            <person name="Poehlein A."/>
            <person name="Koenig S."/>
            <person name="Heiden S.E."/>
            <person name="Thuermer A."/>
            <person name="Voget S."/>
            <person name="Daniel R."/>
            <person name="Markert S."/>
            <person name="Gros O."/>
            <person name="Schweder T."/>
        </authorList>
    </citation>
    <scope>NUCLEOTIDE SEQUENCE [LARGE SCALE GENOMIC DNA]</scope>
    <source>
        <strain evidence="1 2">COS</strain>
    </source>
</reference>
<gene>
    <name evidence="1" type="ORF">CODIS_01860</name>
</gene>
<protein>
    <submittedName>
        <fullName evidence="1">Uncharacterized protein</fullName>
    </submittedName>
</protein>
<dbReference type="AlphaFoldDB" id="A0A7Z0VQT1"/>
<accession>A0A7Z0VQT1</accession>
<dbReference type="EMBL" id="MARB01000001">
    <property type="protein sequence ID" value="ODJ89626.1"/>
    <property type="molecule type" value="Genomic_DNA"/>
</dbReference>
<name>A0A7Z0VQT1_9GAMM</name>